<dbReference type="PANTHER" id="PTHR35525">
    <property type="entry name" value="BLL6575 PROTEIN"/>
    <property type="match status" value="1"/>
</dbReference>
<feature type="region of interest" description="Disordered" evidence="1">
    <location>
        <begin position="1"/>
        <end position="26"/>
    </location>
</feature>
<dbReference type="STRING" id="1848.SAMN05443637_12530"/>
<dbReference type="OrthoDB" id="3211108at2"/>
<sequence>MHADHPTDSQGRILPDPAWPPGREAPGDLELVRRFLNTANRENGADRFAEPGGLTAWTTAEGLPVVPADPAEHARVVAFREALHTFTASHTTGAAAATGELAPLLAPVSFAMTAADGGLHLQVTSPRATDRLLGTLALAVLDAQYRGTWPRLKACLQCGWVVYDGSRNRSARWCSMTVCGGREHARAYRRRKAATRGRD</sequence>
<organism evidence="3 4">
    <name type="scientific">Pseudonocardia thermophila</name>
    <dbReference type="NCBI Taxonomy" id="1848"/>
    <lineage>
        <taxon>Bacteria</taxon>
        <taxon>Bacillati</taxon>
        <taxon>Actinomycetota</taxon>
        <taxon>Actinomycetes</taxon>
        <taxon>Pseudonocardiales</taxon>
        <taxon>Pseudonocardiaceae</taxon>
        <taxon>Pseudonocardia</taxon>
    </lineage>
</organism>
<dbReference type="EMBL" id="FRAP01000025">
    <property type="protein sequence ID" value="SHL34743.1"/>
    <property type="molecule type" value="Genomic_DNA"/>
</dbReference>
<dbReference type="InterPro" id="IPR010852">
    <property type="entry name" value="ABATE"/>
</dbReference>
<dbReference type="Proteomes" id="UP000184363">
    <property type="component" value="Unassembled WGS sequence"/>
</dbReference>
<dbReference type="InterPro" id="IPR023286">
    <property type="entry name" value="ABATE_dom_sf"/>
</dbReference>
<dbReference type="Gene3D" id="1.10.3300.10">
    <property type="entry name" value="Jann2411-like domain"/>
    <property type="match status" value="1"/>
</dbReference>
<protein>
    <submittedName>
        <fullName evidence="3">Conserved protein containing a Zn-ribbon-like motif, possibly RNA-binding</fullName>
    </submittedName>
</protein>
<gene>
    <name evidence="3" type="ORF">SAMN05443637_12530</name>
</gene>
<dbReference type="SUPFAM" id="SSF160904">
    <property type="entry name" value="Jann2411-like"/>
    <property type="match status" value="1"/>
</dbReference>
<reference evidence="3 4" key="1">
    <citation type="submission" date="2016-11" db="EMBL/GenBank/DDBJ databases">
        <authorList>
            <person name="Jaros S."/>
            <person name="Januszkiewicz K."/>
            <person name="Wedrychowicz H."/>
        </authorList>
    </citation>
    <scope>NUCLEOTIDE SEQUENCE [LARGE SCALE GENOMIC DNA]</scope>
    <source>
        <strain evidence="3 4">DSM 43832</strain>
    </source>
</reference>
<evidence type="ECO:0000259" key="2">
    <source>
        <dbReference type="Pfam" id="PF11706"/>
    </source>
</evidence>
<dbReference type="RefSeq" id="WP_143172367.1">
    <property type="nucleotide sequence ID" value="NZ_CALGVN010000020.1"/>
</dbReference>
<name>A0A1M6ZWP9_PSETH</name>
<accession>A0A1M6ZWP9</accession>
<keyword evidence="4" id="KW-1185">Reference proteome</keyword>
<dbReference type="AlphaFoldDB" id="A0A1M6ZWP9"/>
<dbReference type="Pfam" id="PF07336">
    <property type="entry name" value="ABATE"/>
    <property type="match status" value="1"/>
</dbReference>
<dbReference type="InterPro" id="IPR021005">
    <property type="entry name" value="Znf_CGNR"/>
</dbReference>
<dbReference type="PANTHER" id="PTHR35525:SF3">
    <property type="entry name" value="BLL6575 PROTEIN"/>
    <property type="match status" value="1"/>
</dbReference>
<evidence type="ECO:0000256" key="1">
    <source>
        <dbReference type="SAM" id="MobiDB-lite"/>
    </source>
</evidence>
<dbReference type="Pfam" id="PF11706">
    <property type="entry name" value="zf-CGNR"/>
    <property type="match status" value="1"/>
</dbReference>
<proteinExistence type="predicted"/>
<feature type="domain" description="Zinc finger CGNR" evidence="2">
    <location>
        <begin position="151"/>
        <end position="192"/>
    </location>
</feature>
<evidence type="ECO:0000313" key="3">
    <source>
        <dbReference type="EMBL" id="SHL34743.1"/>
    </source>
</evidence>
<evidence type="ECO:0000313" key="4">
    <source>
        <dbReference type="Proteomes" id="UP000184363"/>
    </source>
</evidence>